<feature type="transmembrane region" description="Helical" evidence="5">
    <location>
        <begin position="26"/>
        <end position="48"/>
    </location>
</feature>
<comment type="caution">
    <text evidence="7">The sequence shown here is derived from an EMBL/GenBank/DDBJ whole genome shotgun (WGS) entry which is preliminary data.</text>
</comment>
<accession>A0AAD5UE02</accession>
<organism evidence="7 8">
    <name type="scientific">Boothiomyces macroporosus</name>
    <dbReference type="NCBI Taxonomy" id="261099"/>
    <lineage>
        <taxon>Eukaryota</taxon>
        <taxon>Fungi</taxon>
        <taxon>Fungi incertae sedis</taxon>
        <taxon>Chytridiomycota</taxon>
        <taxon>Chytridiomycota incertae sedis</taxon>
        <taxon>Chytridiomycetes</taxon>
        <taxon>Rhizophydiales</taxon>
        <taxon>Terramycetaceae</taxon>
        <taxon>Boothiomyces</taxon>
    </lineage>
</organism>
<keyword evidence="5" id="KW-0472">Membrane</keyword>
<keyword evidence="8" id="KW-1185">Reference proteome</keyword>
<dbReference type="PANTHER" id="PTHR10434">
    <property type="entry name" value="1-ACYL-SN-GLYCEROL-3-PHOSPHATE ACYLTRANSFERASE"/>
    <property type="match status" value="1"/>
</dbReference>
<dbReference type="Proteomes" id="UP001210925">
    <property type="component" value="Unassembled WGS sequence"/>
</dbReference>
<reference evidence="7" key="1">
    <citation type="submission" date="2020-05" db="EMBL/GenBank/DDBJ databases">
        <title>Phylogenomic resolution of chytrid fungi.</title>
        <authorList>
            <person name="Stajich J.E."/>
            <person name="Amses K."/>
            <person name="Simmons R."/>
            <person name="Seto K."/>
            <person name="Myers J."/>
            <person name="Bonds A."/>
            <person name="Quandt C.A."/>
            <person name="Barry K."/>
            <person name="Liu P."/>
            <person name="Grigoriev I."/>
            <person name="Longcore J.E."/>
            <person name="James T.Y."/>
        </authorList>
    </citation>
    <scope>NUCLEOTIDE SEQUENCE</scope>
    <source>
        <strain evidence="7">PLAUS21</strain>
    </source>
</reference>
<dbReference type="GO" id="GO:0016020">
    <property type="term" value="C:membrane"/>
    <property type="evidence" value="ECO:0007669"/>
    <property type="project" value="InterPro"/>
</dbReference>
<keyword evidence="3 4" id="KW-0012">Acyltransferase</keyword>
<keyword evidence="5" id="KW-1133">Transmembrane helix</keyword>
<dbReference type="Pfam" id="PF01553">
    <property type="entry name" value="Acyltransferase"/>
    <property type="match status" value="1"/>
</dbReference>
<dbReference type="NCBIfam" id="TIGR00530">
    <property type="entry name" value="AGP_acyltrn"/>
    <property type="match status" value="1"/>
</dbReference>
<keyword evidence="4" id="KW-0443">Lipid metabolism</keyword>
<keyword evidence="4" id="KW-1208">Phospholipid metabolism</keyword>
<keyword evidence="4" id="KW-0444">Lipid biosynthesis</keyword>
<dbReference type="EC" id="2.3.1.51" evidence="4"/>
<name>A0AAD5UE02_9FUNG</name>
<evidence type="ECO:0000256" key="5">
    <source>
        <dbReference type="SAM" id="Phobius"/>
    </source>
</evidence>
<evidence type="ECO:0000256" key="3">
    <source>
        <dbReference type="ARBA" id="ARBA00023315"/>
    </source>
</evidence>
<feature type="domain" description="Phospholipid/glycerol acyltransferase" evidence="6">
    <location>
        <begin position="94"/>
        <end position="211"/>
    </location>
</feature>
<comment type="catalytic activity">
    <reaction evidence="4">
        <text>a 1-acyl-sn-glycero-3-phosphate + an acyl-CoA = a 1,2-diacyl-sn-glycero-3-phosphate + CoA</text>
        <dbReference type="Rhea" id="RHEA:19709"/>
        <dbReference type="ChEBI" id="CHEBI:57287"/>
        <dbReference type="ChEBI" id="CHEBI:57970"/>
        <dbReference type="ChEBI" id="CHEBI:58342"/>
        <dbReference type="ChEBI" id="CHEBI:58608"/>
        <dbReference type="EC" id="2.3.1.51"/>
    </reaction>
</comment>
<dbReference type="PANTHER" id="PTHR10434:SF11">
    <property type="entry name" value="1-ACYL-SN-GLYCEROL-3-PHOSPHATE ACYLTRANSFERASE"/>
    <property type="match status" value="1"/>
</dbReference>
<dbReference type="InterPro" id="IPR002123">
    <property type="entry name" value="Plipid/glycerol_acylTrfase"/>
</dbReference>
<evidence type="ECO:0000256" key="4">
    <source>
        <dbReference type="RuleBase" id="RU361267"/>
    </source>
</evidence>
<evidence type="ECO:0000313" key="7">
    <source>
        <dbReference type="EMBL" id="KAJ3252315.1"/>
    </source>
</evidence>
<dbReference type="EMBL" id="JADGKB010000145">
    <property type="protein sequence ID" value="KAJ3252315.1"/>
    <property type="molecule type" value="Genomic_DNA"/>
</dbReference>
<evidence type="ECO:0000313" key="8">
    <source>
        <dbReference type="Proteomes" id="UP001210925"/>
    </source>
</evidence>
<dbReference type="CDD" id="cd07989">
    <property type="entry name" value="LPLAT_AGPAT-like"/>
    <property type="match status" value="1"/>
</dbReference>
<gene>
    <name evidence="7" type="primary">SLC1_1</name>
    <name evidence="7" type="ORF">HK103_001621</name>
</gene>
<keyword evidence="5" id="KW-0812">Transmembrane</keyword>
<dbReference type="InterPro" id="IPR004552">
    <property type="entry name" value="AGP_acyltrans"/>
</dbReference>
<evidence type="ECO:0000256" key="1">
    <source>
        <dbReference type="ARBA" id="ARBA00008655"/>
    </source>
</evidence>
<proteinExistence type="inferred from homology"/>
<sequence>MIEIIYFIILQSLFYTLFDRSPTFRFYVRTILLFTAMAFGSLMGLLAAPLTLINKSIDVNATATYFNGLVSKAFAGVQVDVVSGKQHLRFTRPVVYVSNHQSNLDTAVLAQVYPERTVIIAKKELKSVPILGQVLQAGNNIFLDRKVRQSAIESMNKVGNRMEKDSLSLMIYPEGTRTHQITNTISTFKKGAFHLATQHGFDIVPIVNATYYPAYDENEKRFDKLIVQVKVLDPIPSAGKSVEELLKETHDKMSAALAEIQTIKAPCRKYETLL</sequence>
<comment type="domain">
    <text evidence="4">The HXXXXD motif is essential for acyltransferase activity and may constitute the binding site for the phosphate moiety of the glycerol-3-phosphate.</text>
</comment>
<dbReference type="SMART" id="SM00563">
    <property type="entry name" value="PlsC"/>
    <property type="match status" value="1"/>
</dbReference>
<dbReference type="GO" id="GO:0005783">
    <property type="term" value="C:endoplasmic reticulum"/>
    <property type="evidence" value="ECO:0007669"/>
    <property type="project" value="TreeGrafter"/>
</dbReference>
<evidence type="ECO:0000259" key="6">
    <source>
        <dbReference type="SMART" id="SM00563"/>
    </source>
</evidence>
<comment type="similarity">
    <text evidence="1 4">Belongs to the 1-acyl-sn-glycerol-3-phosphate acyltransferase family.</text>
</comment>
<evidence type="ECO:0000256" key="2">
    <source>
        <dbReference type="ARBA" id="ARBA00022679"/>
    </source>
</evidence>
<dbReference type="SUPFAM" id="SSF69593">
    <property type="entry name" value="Glycerol-3-phosphate (1)-acyltransferase"/>
    <property type="match status" value="1"/>
</dbReference>
<dbReference type="GO" id="GO:0006654">
    <property type="term" value="P:phosphatidic acid biosynthetic process"/>
    <property type="evidence" value="ECO:0007669"/>
    <property type="project" value="TreeGrafter"/>
</dbReference>
<dbReference type="AlphaFoldDB" id="A0AAD5UE02"/>
<dbReference type="GO" id="GO:0003841">
    <property type="term" value="F:1-acylglycerol-3-phosphate O-acyltransferase activity"/>
    <property type="evidence" value="ECO:0007669"/>
    <property type="project" value="UniProtKB-UniRule"/>
</dbReference>
<keyword evidence="4" id="KW-0594">Phospholipid biosynthesis</keyword>
<keyword evidence="2 4" id="KW-0808">Transferase</keyword>
<protein>
    <recommendedName>
        <fullName evidence="4">1-acyl-sn-glycerol-3-phosphate acyltransferase</fullName>
        <ecNumber evidence="4">2.3.1.51</ecNumber>
    </recommendedName>
</protein>